<feature type="compositionally biased region" description="Basic and acidic residues" evidence="1">
    <location>
        <begin position="260"/>
        <end position="273"/>
    </location>
</feature>
<accession>A0AAD7K1I3</accession>
<keyword evidence="3" id="KW-1185">Reference proteome</keyword>
<feature type="region of interest" description="Disordered" evidence="1">
    <location>
        <begin position="175"/>
        <end position="215"/>
    </location>
</feature>
<evidence type="ECO:0000313" key="3">
    <source>
        <dbReference type="Proteomes" id="UP001215598"/>
    </source>
</evidence>
<name>A0AAD7K1I3_9AGAR</name>
<sequence length="299" mass="32435">MAATMTTMPPTTHALPHAQRAHLIRSTRKLGDLLGETPLLVESSAGAQTLFSRSHSRSASTMSTESKRSARIFMSSPRTSSLGLGAVPAFGDATVHAESSPAPTTISRPMLFLRLPAAGSPPSPAAAERMTPLPSPLSPTFGLALNSPATPPPTLDTSRRRKMAKLMRTLGENVPPELVFPTAPTSTPKAHRRASTLSVPESMRERHLARKRSTTSIAVEEEADAPFSYPSTVPVEYFEEPVRRSIETSSDSSGEYLLPHGHEDDKHMHRREQGWSGEWGGKVSNMEDVVRSLRGLKMK</sequence>
<evidence type="ECO:0000256" key="1">
    <source>
        <dbReference type="SAM" id="MobiDB-lite"/>
    </source>
</evidence>
<comment type="caution">
    <text evidence="2">The sequence shown here is derived from an EMBL/GenBank/DDBJ whole genome shotgun (WGS) entry which is preliminary data.</text>
</comment>
<proteinExistence type="predicted"/>
<dbReference type="Proteomes" id="UP001215598">
    <property type="component" value="Unassembled WGS sequence"/>
</dbReference>
<gene>
    <name evidence="2" type="ORF">B0H16DRAFT_1506429</name>
</gene>
<protein>
    <submittedName>
        <fullName evidence="2">Uncharacterized protein</fullName>
    </submittedName>
</protein>
<dbReference type="EMBL" id="JARKIB010000009">
    <property type="protein sequence ID" value="KAJ7776348.1"/>
    <property type="molecule type" value="Genomic_DNA"/>
</dbReference>
<organism evidence="2 3">
    <name type="scientific">Mycena metata</name>
    <dbReference type="NCBI Taxonomy" id="1033252"/>
    <lineage>
        <taxon>Eukaryota</taxon>
        <taxon>Fungi</taxon>
        <taxon>Dikarya</taxon>
        <taxon>Basidiomycota</taxon>
        <taxon>Agaricomycotina</taxon>
        <taxon>Agaricomycetes</taxon>
        <taxon>Agaricomycetidae</taxon>
        <taxon>Agaricales</taxon>
        <taxon>Marasmiineae</taxon>
        <taxon>Mycenaceae</taxon>
        <taxon>Mycena</taxon>
    </lineage>
</organism>
<feature type="region of interest" description="Disordered" evidence="1">
    <location>
        <begin position="244"/>
        <end position="281"/>
    </location>
</feature>
<reference evidence="2" key="1">
    <citation type="submission" date="2023-03" db="EMBL/GenBank/DDBJ databases">
        <title>Massive genome expansion in bonnet fungi (Mycena s.s.) driven by repeated elements and novel gene families across ecological guilds.</title>
        <authorList>
            <consortium name="Lawrence Berkeley National Laboratory"/>
            <person name="Harder C.B."/>
            <person name="Miyauchi S."/>
            <person name="Viragh M."/>
            <person name="Kuo A."/>
            <person name="Thoen E."/>
            <person name="Andreopoulos B."/>
            <person name="Lu D."/>
            <person name="Skrede I."/>
            <person name="Drula E."/>
            <person name="Henrissat B."/>
            <person name="Morin E."/>
            <person name="Kohler A."/>
            <person name="Barry K."/>
            <person name="LaButti K."/>
            <person name="Morin E."/>
            <person name="Salamov A."/>
            <person name="Lipzen A."/>
            <person name="Mereny Z."/>
            <person name="Hegedus B."/>
            <person name="Baldrian P."/>
            <person name="Stursova M."/>
            <person name="Weitz H."/>
            <person name="Taylor A."/>
            <person name="Grigoriev I.V."/>
            <person name="Nagy L.G."/>
            <person name="Martin F."/>
            <person name="Kauserud H."/>
        </authorList>
    </citation>
    <scope>NUCLEOTIDE SEQUENCE</scope>
    <source>
        <strain evidence="2">CBHHK182m</strain>
    </source>
</reference>
<dbReference type="AlphaFoldDB" id="A0AAD7K1I3"/>
<evidence type="ECO:0000313" key="2">
    <source>
        <dbReference type="EMBL" id="KAJ7776348.1"/>
    </source>
</evidence>